<dbReference type="Gene3D" id="1.20.120.450">
    <property type="entry name" value="dinb family like domain"/>
    <property type="match status" value="1"/>
</dbReference>
<keyword evidence="3" id="KW-1185">Reference proteome</keyword>
<evidence type="ECO:0000259" key="1">
    <source>
        <dbReference type="Pfam" id="PF12867"/>
    </source>
</evidence>
<dbReference type="RefSeq" id="WP_003326812.1">
    <property type="nucleotide sequence ID" value="NC_014639.1"/>
</dbReference>
<gene>
    <name evidence="2" type="ordered locus">BATR1942_15205</name>
</gene>
<reference evidence="2 3" key="1">
    <citation type="journal article" date="2011" name="Front. Microbiol.">
        <title>Genomic signatures of strain selection and enhancement in Bacillus atrophaeus var. globigii, a historical biowarfare simulant.</title>
        <authorList>
            <person name="Gibbons H.S."/>
            <person name="Broomall S.M."/>
            <person name="McNew L.A."/>
            <person name="Daligault H."/>
            <person name="Chapman C."/>
            <person name="Bruce D."/>
            <person name="Karavis M."/>
            <person name="Krepps M."/>
            <person name="McGregor P.A."/>
            <person name="Hong C."/>
            <person name="Park K.H."/>
            <person name="Akmal A."/>
            <person name="Feldman A."/>
            <person name="Lin J.S."/>
            <person name="Chang W.E."/>
            <person name="Higgs B.W."/>
            <person name="Demirev P."/>
            <person name="Lindquist J."/>
            <person name="Liem A."/>
            <person name="Fochler E."/>
            <person name="Read T.D."/>
            <person name="Tapia R."/>
            <person name="Johnson S."/>
            <person name="Bishop-Lilly K.A."/>
            <person name="Detter C."/>
            <person name="Han C."/>
            <person name="Sozhamannan S."/>
            <person name="Rosenzweig C.N."/>
            <person name="Skowronski E.W."/>
        </authorList>
    </citation>
    <scope>NUCLEOTIDE SEQUENCE [LARGE SCALE GENOMIC DNA]</scope>
    <source>
        <strain evidence="2 3">1942</strain>
    </source>
</reference>
<evidence type="ECO:0000313" key="3">
    <source>
        <dbReference type="Proteomes" id="UP000006867"/>
    </source>
</evidence>
<dbReference type="Pfam" id="PF12867">
    <property type="entry name" value="DinB_2"/>
    <property type="match status" value="1"/>
</dbReference>
<dbReference type="InterPro" id="IPR034660">
    <property type="entry name" value="DinB/YfiT-like"/>
</dbReference>
<evidence type="ECO:0000313" key="2">
    <source>
        <dbReference type="EMBL" id="ADP33960.1"/>
    </source>
</evidence>
<organism evidence="2 3">
    <name type="scientific">Bacillus atrophaeus (strain 1942)</name>
    <dbReference type="NCBI Taxonomy" id="720555"/>
    <lineage>
        <taxon>Bacteria</taxon>
        <taxon>Bacillati</taxon>
        <taxon>Bacillota</taxon>
        <taxon>Bacilli</taxon>
        <taxon>Bacillales</taxon>
        <taxon>Bacillaceae</taxon>
        <taxon>Bacillus</taxon>
    </lineage>
</organism>
<dbReference type="InterPro" id="IPR024775">
    <property type="entry name" value="DinB-like"/>
</dbReference>
<proteinExistence type="predicted"/>
<dbReference type="Proteomes" id="UP000006867">
    <property type="component" value="Chromosome"/>
</dbReference>
<dbReference type="EMBL" id="CP002207">
    <property type="protein sequence ID" value="ADP33960.1"/>
    <property type="molecule type" value="Genomic_DNA"/>
</dbReference>
<dbReference type="SUPFAM" id="SSF109854">
    <property type="entry name" value="DinB/YfiT-like putative metalloenzymes"/>
    <property type="match status" value="1"/>
</dbReference>
<sequence>MTDKTIFIDQLAACYDQNTWFVSLKHAIEGLSEEQAQWKSVSGTNSIQEIMNHLNFYNERYLLRFKGEEVLSSKGDNNTTFHAGKTSWHDTVENMESIFLSWREELHHSEDEKFTSVAYINDDEPWSSVLTHLFLHNTYHIGQILHIRKEQGSWDSTRGVH</sequence>
<protein>
    <recommendedName>
        <fullName evidence="1">DinB-like domain-containing protein</fullName>
    </recommendedName>
</protein>
<accession>A0ABN3ZDA4</accession>
<name>A0ABN3ZDA4_BACA1</name>
<feature type="domain" description="DinB-like" evidence="1">
    <location>
        <begin position="24"/>
        <end position="144"/>
    </location>
</feature>